<dbReference type="InterPro" id="IPR051044">
    <property type="entry name" value="MAG_DAG_Lipase"/>
</dbReference>
<dbReference type="Proteomes" id="UP000189722">
    <property type="component" value="Unassembled WGS sequence"/>
</dbReference>
<organism evidence="3 4">
    <name type="scientific">Candidatus Phytoplasma citri</name>
    <dbReference type="NCBI Taxonomy" id="180978"/>
    <lineage>
        <taxon>Bacteria</taxon>
        <taxon>Bacillati</taxon>
        <taxon>Mycoplasmatota</taxon>
        <taxon>Mollicutes</taxon>
        <taxon>Acholeplasmatales</taxon>
        <taxon>Acholeplasmataceae</taxon>
        <taxon>Candidatus Phytoplasma</taxon>
        <taxon>16SrII (Peanut WB group)</taxon>
    </lineage>
</organism>
<dbReference type="InterPro" id="IPR000073">
    <property type="entry name" value="AB_hydrolase_1"/>
</dbReference>
<evidence type="ECO:0000313" key="2">
    <source>
        <dbReference type="EMBL" id="MEK0309117.1"/>
    </source>
</evidence>
<dbReference type="EMBL" id="JAOSJG010000009">
    <property type="protein sequence ID" value="MEK0309117.1"/>
    <property type="molecule type" value="Genomic_DNA"/>
</dbReference>
<proteinExistence type="predicted"/>
<dbReference type="PANTHER" id="PTHR11614">
    <property type="entry name" value="PHOSPHOLIPASE-RELATED"/>
    <property type="match status" value="1"/>
</dbReference>
<dbReference type="Pfam" id="PF12146">
    <property type="entry name" value="Hydrolase_4"/>
    <property type="match status" value="1"/>
</dbReference>
<dbReference type="OrthoDB" id="384284at2"/>
<gene>
    <name evidence="3" type="ORF">B2G44_02060</name>
    <name evidence="2" type="ORF">OC712_01280</name>
</gene>
<comment type="caution">
    <text evidence="3">The sequence shown here is derived from an EMBL/GenBank/DDBJ whole genome shotgun (WGS) entry which is preliminary data.</text>
</comment>
<protein>
    <submittedName>
        <fullName evidence="3">Lysophospholipase</fullName>
    </submittedName>
</protein>
<dbReference type="AlphaFoldDB" id="A0A1S9LYT3"/>
<sequence length="260" mass="30493">MLLDISYLNIIWSIPKQAKANVIITHGLGESSYDYLFLIDFLVKNNFNVISYDVRGHGKSLGKRGDIKNFNIFSDDLAKLVQYVRKMYPMKIFLIGHSMGGIIVNNYIVKYNNIDGAIISSAPSREISNCLLNYPFYVFSFWQRKKLNFKSSKISHIPLDTDYQPYRLESVSYRLLRNLLVLSMRYLKKNFSSYVTSVLLLYSIKDQIISYKNGIYLLDSIQSNDKQLKLYQETYHNLFHDIEKFQICNDILVWLNKRIL</sequence>
<keyword evidence="5" id="KW-1185">Reference proteome</keyword>
<evidence type="ECO:0000313" key="5">
    <source>
        <dbReference type="Proteomes" id="UP001383392"/>
    </source>
</evidence>
<dbReference type="PRINTS" id="PR00111">
    <property type="entry name" value="ABHYDROLASE"/>
</dbReference>
<evidence type="ECO:0000313" key="3">
    <source>
        <dbReference type="EMBL" id="OOP58104.1"/>
    </source>
</evidence>
<dbReference type="EMBL" id="MWKN01000090">
    <property type="protein sequence ID" value="OOP58104.1"/>
    <property type="molecule type" value="Genomic_DNA"/>
</dbReference>
<dbReference type="Gene3D" id="3.40.50.1820">
    <property type="entry name" value="alpha/beta hydrolase"/>
    <property type="match status" value="1"/>
</dbReference>
<dbReference type="InterPro" id="IPR022742">
    <property type="entry name" value="Hydrolase_4"/>
</dbReference>
<evidence type="ECO:0000313" key="4">
    <source>
        <dbReference type="Proteomes" id="UP000189722"/>
    </source>
</evidence>
<dbReference type="Proteomes" id="UP001383392">
    <property type="component" value="Unassembled WGS sequence"/>
</dbReference>
<dbReference type="InterPro" id="IPR029058">
    <property type="entry name" value="AB_hydrolase_fold"/>
</dbReference>
<dbReference type="RefSeq" id="WP_078123171.1">
    <property type="nucleotide sequence ID" value="NZ_JAOSJG010000009.1"/>
</dbReference>
<name>A0A1S9LYT3_9MOLU</name>
<reference evidence="2 5" key="2">
    <citation type="journal article" date="2023" name="Int. J. Syst. Evol. Microbiol.">
        <title>The observation of taxonomic boundaries for the 16SrII and 16SrXXV phytoplasmas using genome-based delimitation.</title>
        <authorList>
            <person name="Rodrigues Jardim B."/>
            <person name="Tran-Nguyen L.T.T."/>
            <person name="Gambley C."/>
            <person name="Al-Sadi A.M."/>
            <person name="Al-Subhi A.M."/>
            <person name="Foissac X."/>
            <person name="Salar P."/>
            <person name="Cai H."/>
            <person name="Yang J.Y."/>
            <person name="Davis R."/>
            <person name="Jones L."/>
            <person name="Rodoni B."/>
            <person name="Constable F.E."/>
        </authorList>
    </citation>
    <scope>NUCLEOTIDE SEQUENCE [LARGE SCALE GENOMIC DNA]</scope>
    <source>
        <strain evidence="2">BAWM-OMN-P75</strain>
    </source>
</reference>
<accession>A0A1S9LYT3</accession>
<evidence type="ECO:0000259" key="1">
    <source>
        <dbReference type="Pfam" id="PF12146"/>
    </source>
</evidence>
<dbReference type="STRING" id="180978.B2G44_02060"/>
<reference evidence="3 4" key="1">
    <citation type="submission" date="2017-02" db="EMBL/GenBank/DDBJ databases">
        <title>A draft genome of 'Candidatus Phytoplasma aurantifolia' the agent of the witches-broom disease of lime.</title>
        <authorList>
            <person name="Foissac X."/>
            <person name="Carle P."/>
        </authorList>
    </citation>
    <scope>NUCLEOTIDE SEQUENCE [LARGE SCALE GENOMIC DNA]</scope>
    <source>
        <strain evidence="3 4">WBDL</strain>
    </source>
</reference>
<feature type="domain" description="Serine aminopeptidase S33" evidence="1">
    <location>
        <begin position="17"/>
        <end position="242"/>
    </location>
</feature>
<dbReference type="SUPFAM" id="SSF53474">
    <property type="entry name" value="alpha/beta-Hydrolases"/>
    <property type="match status" value="1"/>
</dbReference>